<dbReference type="InterPro" id="IPR002315">
    <property type="entry name" value="tRNA-synt_gly"/>
</dbReference>
<dbReference type="InterPro" id="IPR036621">
    <property type="entry name" value="Anticodon-bd_dom_sf"/>
</dbReference>
<dbReference type="NCBIfam" id="TIGR00389">
    <property type="entry name" value="glyS_dimeric"/>
    <property type="match status" value="1"/>
</dbReference>
<evidence type="ECO:0000256" key="3">
    <source>
        <dbReference type="ARBA" id="ARBA00022598"/>
    </source>
</evidence>
<feature type="domain" description="Aminoacyl-transfer RNA synthetases class-II family profile" evidence="8">
    <location>
        <begin position="21"/>
        <end position="383"/>
    </location>
</feature>
<comment type="caution">
    <text evidence="9">The sequence shown here is derived from an EMBL/GenBank/DDBJ whole genome shotgun (WGS) entry which is preliminary data.</text>
</comment>
<evidence type="ECO:0000313" key="9">
    <source>
        <dbReference type="EMBL" id="KXK27470.1"/>
    </source>
</evidence>
<dbReference type="Proteomes" id="UP000070457">
    <property type="component" value="Unassembled WGS sequence"/>
</dbReference>
<dbReference type="InterPro" id="IPR027031">
    <property type="entry name" value="Gly-tRNA_synthase/POLG2"/>
</dbReference>
<dbReference type="SUPFAM" id="SSF52954">
    <property type="entry name" value="Class II aaRS ABD-related"/>
    <property type="match status" value="1"/>
</dbReference>
<reference evidence="9 10" key="1">
    <citation type="submission" date="2015-02" db="EMBL/GenBank/DDBJ databases">
        <title>Improved understanding of the partial-nitritation anammox process through 23 genomes representing the majority of the microbial community.</title>
        <authorList>
            <person name="Speth D.R."/>
            <person name="In T Zandt M."/>
            <person name="Guerrero Cruz S."/>
            <person name="Jetten M.S."/>
            <person name="Dutilh B.E."/>
        </authorList>
    </citation>
    <scope>NUCLEOTIDE SEQUENCE [LARGE SCALE GENOMIC DNA]</scope>
    <source>
        <strain evidence="9">OLB20</strain>
    </source>
</reference>
<evidence type="ECO:0000259" key="8">
    <source>
        <dbReference type="PROSITE" id="PS50862"/>
    </source>
</evidence>
<keyword evidence="4" id="KW-0547">Nucleotide-binding</keyword>
<dbReference type="InterPro" id="IPR045864">
    <property type="entry name" value="aa-tRNA-synth_II/BPL/LPL"/>
</dbReference>
<dbReference type="GO" id="GO:1990742">
    <property type="term" value="C:microvesicle"/>
    <property type="evidence" value="ECO:0007669"/>
    <property type="project" value="UniProtKB-ARBA"/>
</dbReference>
<evidence type="ECO:0000256" key="5">
    <source>
        <dbReference type="ARBA" id="ARBA00022840"/>
    </source>
</evidence>
<keyword evidence="7" id="KW-0030">Aminoacyl-tRNA synthetase</keyword>
<organism evidence="9 10">
    <name type="scientific">candidate division WS6 bacterium OLB20</name>
    <dbReference type="NCBI Taxonomy" id="1617426"/>
    <lineage>
        <taxon>Bacteria</taxon>
        <taxon>Candidatus Dojkabacteria</taxon>
    </lineage>
</organism>
<keyword evidence="3 9" id="KW-0436">Ligase</keyword>
<proteinExistence type="predicted"/>
<keyword evidence="6" id="KW-0648">Protein biosynthesis</keyword>
<dbReference type="PRINTS" id="PR01043">
    <property type="entry name" value="TRNASYNTHGLY"/>
</dbReference>
<dbReference type="Gene3D" id="3.30.930.10">
    <property type="entry name" value="Bira Bifunctional Protein, Domain 2"/>
    <property type="match status" value="1"/>
</dbReference>
<dbReference type="PATRIC" id="fig|1617426.3.peg.347"/>
<accession>A0A136M0N9</accession>
<dbReference type="NCBIfam" id="NF003211">
    <property type="entry name" value="PRK04173.1"/>
    <property type="match status" value="1"/>
</dbReference>
<evidence type="ECO:0000256" key="7">
    <source>
        <dbReference type="ARBA" id="ARBA00023146"/>
    </source>
</evidence>
<evidence type="ECO:0000256" key="2">
    <source>
        <dbReference type="ARBA" id="ARBA00022490"/>
    </source>
</evidence>
<evidence type="ECO:0000313" key="10">
    <source>
        <dbReference type="Proteomes" id="UP000070457"/>
    </source>
</evidence>
<keyword evidence="5" id="KW-0067">ATP-binding</keyword>
<dbReference type="PROSITE" id="PS50862">
    <property type="entry name" value="AA_TRNA_LIGASE_II"/>
    <property type="match status" value="1"/>
</dbReference>
<dbReference type="GO" id="GO:0005737">
    <property type="term" value="C:cytoplasm"/>
    <property type="evidence" value="ECO:0007669"/>
    <property type="project" value="InterPro"/>
</dbReference>
<protein>
    <recommendedName>
        <fullName evidence="1">glycine--tRNA ligase</fullName>
        <ecNumber evidence="1">6.1.1.14</ecNumber>
    </recommendedName>
</protein>
<dbReference type="EMBL" id="JYNZ01000002">
    <property type="protein sequence ID" value="KXK27470.1"/>
    <property type="molecule type" value="Genomic_DNA"/>
</dbReference>
<dbReference type="Gene3D" id="3.40.50.800">
    <property type="entry name" value="Anticodon-binding domain"/>
    <property type="match status" value="1"/>
</dbReference>
<gene>
    <name evidence="9" type="primary">glyQS</name>
    <name evidence="9" type="ORF">TR69_WS6001000347</name>
</gene>
<dbReference type="STRING" id="1617426.TR69_WS6001000347"/>
<dbReference type="Pfam" id="PF03129">
    <property type="entry name" value="HGTP_anticodon"/>
    <property type="match status" value="1"/>
</dbReference>
<dbReference type="GO" id="GO:0070062">
    <property type="term" value="C:extracellular exosome"/>
    <property type="evidence" value="ECO:0007669"/>
    <property type="project" value="UniProtKB-ARBA"/>
</dbReference>
<dbReference type="FunFam" id="3.40.50.800:FF:000002">
    <property type="entry name" value="Glycine--tRNA ligase"/>
    <property type="match status" value="1"/>
</dbReference>
<evidence type="ECO:0000256" key="1">
    <source>
        <dbReference type="ARBA" id="ARBA00012829"/>
    </source>
</evidence>
<dbReference type="InterPro" id="IPR006195">
    <property type="entry name" value="aa-tRNA-synth_II"/>
</dbReference>
<dbReference type="InterPro" id="IPR004154">
    <property type="entry name" value="Anticodon-bd"/>
</dbReference>
<dbReference type="PANTHER" id="PTHR10745">
    <property type="entry name" value="GLYCYL-TRNA SYNTHETASE/DNA POLYMERASE SUBUNIT GAMMA-2"/>
    <property type="match status" value="1"/>
</dbReference>
<dbReference type="GO" id="GO:0004081">
    <property type="term" value="F:bis(5'-nucleosyl)-tetraphosphatase (asymmetrical) activity"/>
    <property type="evidence" value="ECO:0007669"/>
    <property type="project" value="UniProtKB-ARBA"/>
</dbReference>
<keyword evidence="2" id="KW-0963">Cytoplasm</keyword>
<dbReference type="GO" id="GO:0004820">
    <property type="term" value="F:glycine-tRNA ligase activity"/>
    <property type="evidence" value="ECO:0007669"/>
    <property type="project" value="UniProtKB-EC"/>
</dbReference>
<sequence>MVADGTFFVTLNRMTTDITLDNITALAKRRGFIYPSSEIYGGLANTYDFGPYGTELKENVRRLWWDRFVRGREDMYGIDSSIIINPSVWEASGHVAAFGDVMVEDTKTRKRYRADHIIEDFADSAKDLSDEEREMLRKVDGKTADELQQIIEKYTIKSPDGNSFTPARKFNLLFETKIGIVEGDKSQAYLRGEIAQGLFINYPNIIDSMHPRLPFGIAQAGKAFRNEITKGQFTFRTLEFDLMEFEYFFDPEEDWNSLFEYWKEEIHAFALSTGLREENLRWRPHEDFELSHYSKRTEDLEYKFPWGYKEMFACAYRTDFDLRNHAEHSGKDISYRTQEGRKFIPHVIEPTFGLSRLITILMMDAYREEEVNGKKRTVLAFAPRIAPVKAAIFPLQKDEQLHKLARDIYTDLSDSFSVEYENKGNIGKMYRRHDEVGTPFCITVDFDSLTDKSVTVRNRDTMQQERMPIEKLKGFITQMTA</sequence>
<dbReference type="Gene3D" id="3.30.40.230">
    <property type="match status" value="1"/>
</dbReference>
<dbReference type="PANTHER" id="PTHR10745:SF8">
    <property type="entry name" value="DNA POLYMERASE SUBUNIT GAMMA-2, MITOCHONDRIAL"/>
    <property type="match status" value="1"/>
</dbReference>
<name>A0A136M0N9_9BACT</name>
<dbReference type="EC" id="6.1.1.14" evidence="1"/>
<dbReference type="GO" id="GO:0015966">
    <property type="term" value="P:diadenosine tetraphosphate biosynthetic process"/>
    <property type="evidence" value="ECO:0007669"/>
    <property type="project" value="UniProtKB-ARBA"/>
</dbReference>
<dbReference type="GO" id="GO:0005524">
    <property type="term" value="F:ATP binding"/>
    <property type="evidence" value="ECO:0007669"/>
    <property type="project" value="UniProtKB-KW"/>
</dbReference>
<evidence type="ECO:0000256" key="4">
    <source>
        <dbReference type="ARBA" id="ARBA00022741"/>
    </source>
</evidence>
<dbReference type="AlphaFoldDB" id="A0A136M0N9"/>
<evidence type="ECO:0000256" key="6">
    <source>
        <dbReference type="ARBA" id="ARBA00022917"/>
    </source>
</evidence>
<dbReference type="SUPFAM" id="SSF55681">
    <property type="entry name" value="Class II aaRS and biotin synthetases"/>
    <property type="match status" value="1"/>
</dbReference>
<dbReference type="GO" id="GO:0006426">
    <property type="term" value="P:glycyl-tRNA aminoacylation"/>
    <property type="evidence" value="ECO:0007669"/>
    <property type="project" value="InterPro"/>
</dbReference>